<name>A0AAE0KBI8_9PEZI</name>
<reference evidence="2" key="1">
    <citation type="journal article" date="2023" name="Mol. Phylogenet. Evol.">
        <title>Genome-scale phylogeny and comparative genomics of the fungal order Sordariales.</title>
        <authorList>
            <person name="Hensen N."/>
            <person name="Bonometti L."/>
            <person name="Westerberg I."/>
            <person name="Brannstrom I.O."/>
            <person name="Guillou S."/>
            <person name="Cros-Aarteil S."/>
            <person name="Calhoun S."/>
            <person name="Haridas S."/>
            <person name="Kuo A."/>
            <person name="Mondo S."/>
            <person name="Pangilinan J."/>
            <person name="Riley R."/>
            <person name="LaButti K."/>
            <person name="Andreopoulos B."/>
            <person name="Lipzen A."/>
            <person name="Chen C."/>
            <person name="Yan M."/>
            <person name="Daum C."/>
            <person name="Ng V."/>
            <person name="Clum A."/>
            <person name="Steindorff A."/>
            <person name="Ohm R.A."/>
            <person name="Martin F."/>
            <person name="Silar P."/>
            <person name="Natvig D.O."/>
            <person name="Lalanne C."/>
            <person name="Gautier V."/>
            <person name="Ament-Velasquez S.L."/>
            <person name="Kruys A."/>
            <person name="Hutchinson M.I."/>
            <person name="Powell A.J."/>
            <person name="Barry K."/>
            <person name="Miller A.N."/>
            <person name="Grigoriev I.V."/>
            <person name="Debuchy R."/>
            <person name="Gladieux P."/>
            <person name="Hiltunen Thoren M."/>
            <person name="Johannesson H."/>
        </authorList>
    </citation>
    <scope>NUCLEOTIDE SEQUENCE</scope>
    <source>
        <strain evidence="2">CBS 958.72</strain>
    </source>
</reference>
<feature type="compositionally biased region" description="Basic and acidic residues" evidence="1">
    <location>
        <begin position="73"/>
        <end position="111"/>
    </location>
</feature>
<evidence type="ECO:0000313" key="3">
    <source>
        <dbReference type="Proteomes" id="UP001287356"/>
    </source>
</evidence>
<evidence type="ECO:0000313" key="2">
    <source>
        <dbReference type="EMBL" id="KAK3372871.1"/>
    </source>
</evidence>
<feature type="region of interest" description="Disordered" evidence="1">
    <location>
        <begin position="1"/>
        <end position="35"/>
    </location>
</feature>
<accession>A0AAE0KBI8</accession>
<organism evidence="2 3">
    <name type="scientific">Lasiosphaeria ovina</name>
    <dbReference type="NCBI Taxonomy" id="92902"/>
    <lineage>
        <taxon>Eukaryota</taxon>
        <taxon>Fungi</taxon>
        <taxon>Dikarya</taxon>
        <taxon>Ascomycota</taxon>
        <taxon>Pezizomycotina</taxon>
        <taxon>Sordariomycetes</taxon>
        <taxon>Sordariomycetidae</taxon>
        <taxon>Sordariales</taxon>
        <taxon>Lasiosphaeriaceae</taxon>
        <taxon>Lasiosphaeria</taxon>
    </lineage>
</organism>
<dbReference type="Proteomes" id="UP001287356">
    <property type="component" value="Unassembled WGS sequence"/>
</dbReference>
<comment type="caution">
    <text evidence="2">The sequence shown here is derived from an EMBL/GenBank/DDBJ whole genome shotgun (WGS) entry which is preliminary data.</text>
</comment>
<keyword evidence="3" id="KW-1185">Reference proteome</keyword>
<sequence>MWKRDVPARAGSQTATTIPKKDGAAANIARPQPETKLSLGDKFNLLLNKEATDELEAAKRQQNIVKQANNASKIREDPKAVAEAKKPEARLREPEPVKQWRSDRERGRAREVATWNKHVQDIEARNGVRGTVPPLTEEERNSYINAQKLVRRAMEGIQMEMESDDNMSTEQVLAAIAKEKIAKEKAKLTSGEASKKAVVVNPNVAHDTGTK</sequence>
<gene>
    <name evidence="2" type="ORF">B0T24DRAFT_666249</name>
</gene>
<proteinExistence type="predicted"/>
<evidence type="ECO:0000256" key="1">
    <source>
        <dbReference type="SAM" id="MobiDB-lite"/>
    </source>
</evidence>
<reference evidence="2" key="2">
    <citation type="submission" date="2023-06" db="EMBL/GenBank/DDBJ databases">
        <authorList>
            <consortium name="Lawrence Berkeley National Laboratory"/>
            <person name="Haridas S."/>
            <person name="Hensen N."/>
            <person name="Bonometti L."/>
            <person name="Westerberg I."/>
            <person name="Brannstrom I.O."/>
            <person name="Guillou S."/>
            <person name="Cros-Aarteil S."/>
            <person name="Calhoun S."/>
            <person name="Kuo A."/>
            <person name="Mondo S."/>
            <person name="Pangilinan J."/>
            <person name="Riley R."/>
            <person name="Labutti K."/>
            <person name="Andreopoulos B."/>
            <person name="Lipzen A."/>
            <person name="Chen C."/>
            <person name="Yanf M."/>
            <person name="Daum C."/>
            <person name="Ng V."/>
            <person name="Clum A."/>
            <person name="Steindorff A."/>
            <person name="Ohm R."/>
            <person name="Martin F."/>
            <person name="Silar P."/>
            <person name="Natvig D."/>
            <person name="Lalanne C."/>
            <person name="Gautier V."/>
            <person name="Ament-Velasquez S.L."/>
            <person name="Kruys A."/>
            <person name="Hutchinson M.I."/>
            <person name="Powell A.J."/>
            <person name="Barry K."/>
            <person name="Miller A.N."/>
            <person name="Grigoriev I.V."/>
            <person name="Debuchy R."/>
            <person name="Gladieux P."/>
            <person name="Thoren M.H."/>
            <person name="Johannesson H."/>
        </authorList>
    </citation>
    <scope>NUCLEOTIDE SEQUENCE</scope>
    <source>
        <strain evidence="2">CBS 958.72</strain>
    </source>
</reference>
<dbReference type="EMBL" id="JAULSN010000004">
    <property type="protein sequence ID" value="KAK3372871.1"/>
    <property type="molecule type" value="Genomic_DNA"/>
</dbReference>
<protein>
    <submittedName>
        <fullName evidence="2">Uncharacterized protein</fullName>
    </submittedName>
</protein>
<dbReference type="AlphaFoldDB" id="A0AAE0KBI8"/>
<feature type="region of interest" description="Disordered" evidence="1">
    <location>
        <begin position="67"/>
        <end position="111"/>
    </location>
</feature>